<dbReference type="EMBL" id="KQ474073">
    <property type="protein sequence ID" value="KPV78506.1"/>
    <property type="molecule type" value="Genomic_DNA"/>
</dbReference>
<dbReference type="Proteomes" id="UP000053890">
    <property type="component" value="Unassembled WGS sequence"/>
</dbReference>
<comment type="similarity">
    <text evidence="1">Belongs to the UPF0598 family.</text>
</comment>
<protein>
    <submittedName>
        <fullName evidence="2">Uncharacterized protein</fullName>
    </submittedName>
</protein>
<dbReference type="GeneID" id="28976029"/>
<gene>
    <name evidence="2" type="ORF">RHOBADRAFT_50965</name>
</gene>
<accession>A0A194SFW3</accession>
<sequence>MTALAPLRACASVHSCTVRAHALVTSTPTRRRRISTSPAPPRTYLYDVDWNGQLYLSDSKHRNVATAFRDARFLDTFFTRLRRNDTHDEGSAEARRLRAGGYEFVSPCQGEMNYLRPDPAGSGLVFQALEDGELRYAGLLSLPFDPQALRVDAATGYLFHPSPAGARRRRDAPSRYGPYSLLRSSLVIEHFAKSLELDEEGGGGTFEYEGEVHRIEPLQDGDVWRRQDL</sequence>
<dbReference type="AlphaFoldDB" id="A0A194SFW3"/>
<organism evidence="2 3">
    <name type="scientific">Rhodotorula graminis (strain WP1)</name>
    <dbReference type="NCBI Taxonomy" id="578459"/>
    <lineage>
        <taxon>Eukaryota</taxon>
        <taxon>Fungi</taxon>
        <taxon>Dikarya</taxon>
        <taxon>Basidiomycota</taxon>
        <taxon>Pucciniomycotina</taxon>
        <taxon>Microbotryomycetes</taxon>
        <taxon>Sporidiobolales</taxon>
        <taxon>Sporidiobolaceae</taxon>
        <taxon>Rhodotorula</taxon>
    </lineage>
</organism>
<keyword evidence="3" id="KW-1185">Reference proteome</keyword>
<dbReference type="Pfam" id="PF14956">
    <property type="entry name" value="DUF4505"/>
    <property type="match status" value="1"/>
</dbReference>
<dbReference type="InterPro" id="IPR028108">
    <property type="entry name" value="DUF4505"/>
</dbReference>
<reference evidence="2 3" key="1">
    <citation type="journal article" date="2015" name="Front. Microbiol.">
        <title>Genome sequence of the plant growth promoting endophytic yeast Rhodotorula graminis WP1.</title>
        <authorList>
            <person name="Firrincieli A."/>
            <person name="Otillar R."/>
            <person name="Salamov A."/>
            <person name="Schmutz J."/>
            <person name="Khan Z."/>
            <person name="Redman R.S."/>
            <person name="Fleck N.D."/>
            <person name="Lindquist E."/>
            <person name="Grigoriev I.V."/>
            <person name="Doty S.L."/>
        </authorList>
    </citation>
    <scope>NUCLEOTIDE SEQUENCE [LARGE SCALE GENOMIC DNA]</scope>
    <source>
        <strain evidence="2 3">WP1</strain>
    </source>
</reference>
<evidence type="ECO:0000313" key="3">
    <source>
        <dbReference type="Proteomes" id="UP000053890"/>
    </source>
</evidence>
<name>A0A194SFW3_RHOGW</name>
<evidence type="ECO:0000313" key="2">
    <source>
        <dbReference type="EMBL" id="KPV78506.1"/>
    </source>
</evidence>
<dbReference type="RefSeq" id="XP_018274555.1">
    <property type="nucleotide sequence ID" value="XM_018415581.1"/>
</dbReference>
<dbReference type="OMA" id="YLFHPSP"/>
<evidence type="ECO:0000256" key="1">
    <source>
        <dbReference type="ARBA" id="ARBA00006322"/>
    </source>
</evidence>
<dbReference type="PANTHER" id="PTHR31449">
    <property type="entry name" value="UPF0598 PROTEIN C8ORF82"/>
    <property type="match status" value="1"/>
</dbReference>
<proteinExistence type="inferred from homology"/>
<dbReference type="PANTHER" id="PTHR31449:SF3">
    <property type="entry name" value="UPF0598 PROTEIN C8ORF82"/>
    <property type="match status" value="1"/>
</dbReference>
<dbReference type="OrthoDB" id="10260024at2759"/>